<feature type="compositionally biased region" description="Gly residues" evidence="8">
    <location>
        <begin position="626"/>
        <end position="636"/>
    </location>
</feature>
<keyword evidence="2" id="KW-0479">Metal-binding</keyword>
<evidence type="ECO:0000256" key="7">
    <source>
        <dbReference type="ARBA" id="ARBA00023242"/>
    </source>
</evidence>
<dbReference type="Pfam" id="PF00172">
    <property type="entry name" value="Zn_clus"/>
    <property type="match status" value="1"/>
</dbReference>
<feature type="domain" description="Zn(2)-C6 fungal-type" evidence="10">
    <location>
        <begin position="16"/>
        <end position="46"/>
    </location>
</feature>
<dbReference type="PANTHER" id="PTHR47782">
    <property type="entry name" value="ZN(II)2CYS6 TRANSCRIPTION FACTOR (EUROFUNG)-RELATED"/>
    <property type="match status" value="1"/>
</dbReference>
<evidence type="ECO:0000256" key="2">
    <source>
        <dbReference type="ARBA" id="ARBA00022723"/>
    </source>
</evidence>
<proteinExistence type="predicted"/>
<comment type="caution">
    <text evidence="11">The sequence shown here is derived from an EMBL/GenBank/DDBJ whole genome shotgun (WGS) entry which is preliminary data.</text>
</comment>
<dbReference type="InterPro" id="IPR036864">
    <property type="entry name" value="Zn2-C6_fun-type_DNA-bd_sf"/>
</dbReference>
<dbReference type="AlphaFoldDB" id="A0A9P8XWW1"/>
<evidence type="ECO:0000256" key="4">
    <source>
        <dbReference type="ARBA" id="ARBA00023015"/>
    </source>
</evidence>
<feature type="region of interest" description="Disordered" evidence="8">
    <location>
        <begin position="623"/>
        <end position="652"/>
    </location>
</feature>
<keyword evidence="6" id="KW-0804">Transcription</keyword>
<gene>
    <name evidence="11" type="ORF">B0I36DRAFT_386946</name>
</gene>
<dbReference type="Pfam" id="PF04082">
    <property type="entry name" value="Fungal_trans"/>
    <property type="match status" value="1"/>
</dbReference>
<keyword evidence="7" id="KW-0539">Nucleus</keyword>
<accession>A0A9P8XWW1</accession>
<dbReference type="PROSITE" id="PS50048">
    <property type="entry name" value="ZN2_CY6_FUNGAL_2"/>
    <property type="match status" value="1"/>
</dbReference>
<dbReference type="EMBL" id="JAGTJQ010000009">
    <property type="protein sequence ID" value="KAH7024331.1"/>
    <property type="molecule type" value="Genomic_DNA"/>
</dbReference>
<evidence type="ECO:0000256" key="3">
    <source>
        <dbReference type="ARBA" id="ARBA00022833"/>
    </source>
</evidence>
<dbReference type="PROSITE" id="PS00463">
    <property type="entry name" value="ZN2_CY6_FUNGAL_1"/>
    <property type="match status" value="1"/>
</dbReference>
<evidence type="ECO:0000256" key="9">
    <source>
        <dbReference type="SAM" id="Phobius"/>
    </source>
</evidence>
<organism evidence="11 12">
    <name type="scientific">Microdochium trichocladiopsis</name>
    <dbReference type="NCBI Taxonomy" id="1682393"/>
    <lineage>
        <taxon>Eukaryota</taxon>
        <taxon>Fungi</taxon>
        <taxon>Dikarya</taxon>
        <taxon>Ascomycota</taxon>
        <taxon>Pezizomycotina</taxon>
        <taxon>Sordariomycetes</taxon>
        <taxon>Xylariomycetidae</taxon>
        <taxon>Xylariales</taxon>
        <taxon>Microdochiaceae</taxon>
        <taxon>Microdochium</taxon>
    </lineage>
</organism>
<dbReference type="Gene3D" id="4.10.240.10">
    <property type="entry name" value="Zn(2)-C6 fungal-type DNA-binding domain"/>
    <property type="match status" value="1"/>
</dbReference>
<dbReference type="GO" id="GO:0008270">
    <property type="term" value="F:zinc ion binding"/>
    <property type="evidence" value="ECO:0007669"/>
    <property type="project" value="InterPro"/>
</dbReference>
<dbReference type="Proteomes" id="UP000756346">
    <property type="component" value="Unassembled WGS sequence"/>
</dbReference>
<feature type="region of interest" description="Disordered" evidence="8">
    <location>
        <begin position="451"/>
        <end position="492"/>
    </location>
</feature>
<dbReference type="SMART" id="SM00906">
    <property type="entry name" value="Fungal_trans"/>
    <property type="match status" value="1"/>
</dbReference>
<dbReference type="GO" id="GO:0043565">
    <property type="term" value="F:sequence-specific DNA binding"/>
    <property type="evidence" value="ECO:0007669"/>
    <property type="project" value="TreeGrafter"/>
</dbReference>
<evidence type="ECO:0000256" key="1">
    <source>
        <dbReference type="ARBA" id="ARBA00004123"/>
    </source>
</evidence>
<dbReference type="GO" id="GO:0000981">
    <property type="term" value="F:DNA-binding transcription factor activity, RNA polymerase II-specific"/>
    <property type="evidence" value="ECO:0007669"/>
    <property type="project" value="InterPro"/>
</dbReference>
<dbReference type="GeneID" id="70190674"/>
<evidence type="ECO:0000256" key="6">
    <source>
        <dbReference type="ARBA" id="ARBA00023163"/>
    </source>
</evidence>
<dbReference type="CDD" id="cd00067">
    <property type="entry name" value="GAL4"/>
    <property type="match status" value="1"/>
</dbReference>
<dbReference type="GO" id="GO:0045944">
    <property type="term" value="P:positive regulation of transcription by RNA polymerase II"/>
    <property type="evidence" value="ECO:0007669"/>
    <property type="project" value="TreeGrafter"/>
</dbReference>
<dbReference type="GO" id="GO:0006351">
    <property type="term" value="P:DNA-templated transcription"/>
    <property type="evidence" value="ECO:0007669"/>
    <property type="project" value="InterPro"/>
</dbReference>
<reference evidence="11" key="1">
    <citation type="journal article" date="2021" name="Nat. Commun.">
        <title>Genetic determinants of endophytism in the Arabidopsis root mycobiome.</title>
        <authorList>
            <person name="Mesny F."/>
            <person name="Miyauchi S."/>
            <person name="Thiergart T."/>
            <person name="Pickel B."/>
            <person name="Atanasova L."/>
            <person name="Karlsson M."/>
            <person name="Huettel B."/>
            <person name="Barry K.W."/>
            <person name="Haridas S."/>
            <person name="Chen C."/>
            <person name="Bauer D."/>
            <person name="Andreopoulos W."/>
            <person name="Pangilinan J."/>
            <person name="LaButti K."/>
            <person name="Riley R."/>
            <person name="Lipzen A."/>
            <person name="Clum A."/>
            <person name="Drula E."/>
            <person name="Henrissat B."/>
            <person name="Kohler A."/>
            <person name="Grigoriev I.V."/>
            <person name="Martin F.M."/>
            <person name="Hacquard S."/>
        </authorList>
    </citation>
    <scope>NUCLEOTIDE SEQUENCE</scope>
    <source>
        <strain evidence="11">MPI-CAGE-CH-0230</strain>
    </source>
</reference>
<evidence type="ECO:0000259" key="10">
    <source>
        <dbReference type="PROSITE" id="PS50048"/>
    </source>
</evidence>
<feature type="transmembrane region" description="Helical" evidence="9">
    <location>
        <begin position="357"/>
        <end position="380"/>
    </location>
</feature>
<evidence type="ECO:0000313" key="11">
    <source>
        <dbReference type="EMBL" id="KAH7024331.1"/>
    </source>
</evidence>
<dbReference type="OrthoDB" id="25921at2759"/>
<sequence>MPPPPQSAPSAQAQASCQRCHKRKKRCDRKLPQCDNCRGALVACSFLDDDRQLASYPIAFVQGLEARIKDLEQQLAAARMMMMMMGNSQQTGQEQGDMPPQGLSNQGPTALDPFAAFDPILLDIAEQQQQQRPQTSLAEELKTLSLQATAERHLGSSSGISFARLTQTVLRRLTPDKADFVFENVLEDMSPSTLLAAAFPIAGPGSPSTTFPQPLFGNTSLADITDTGISLASLPLPDEAHIQHLSPLSLFKIWMVLAIGSTTYSAATLAEESESVLFYSKALQYLEAALGYGDLAALEAIMLQVCYSFFNQLGPNSWFLVGLGARLAMGIGLHSASTYEDLPFIAVQQRKRLFFSIYMMDSCVLIVPACMNPLLIAYSIRLVSTALGRPFAIHDDDIEVEPFADVDDDEEDASAVYRPREPLKPSIMAIPLHILRLRQIASKTARLVYSNRISHPPPSDTSSPRLTQHPHHHHHHQQQLQHQHQHQTHHDRETLLDWRRAMPFPLPDTHAQVPHLSSTWFDLNYYTHLAILMAIRQAASMHRQRRFAYNWLNLLSVYTSVLSLVYATTARPESLPVVLAKSSAIEDLGLAVELLGTLAAKFPAAGKIKRMVEEIVARYESLRSSGGSGGGGGGENGSQAQQPASSSSGQVA</sequence>
<keyword evidence="4" id="KW-0805">Transcription regulation</keyword>
<keyword evidence="3" id="KW-0862">Zinc</keyword>
<evidence type="ECO:0000313" key="12">
    <source>
        <dbReference type="Proteomes" id="UP000756346"/>
    </source>
</evidence>
<dbReference type="SUPFAM" id="SSF57701">
    <property type="entry name" value="Zn2/Cys6 DNA-binding domain"/>
    <property type="match status" value="1"/>
</dbReference>
<evidence type="ECO:0000256" key="5">
    <source>
        <dbReference type="ARBA" id="ARBA00023125"/>
    </source>
</evidence>
<name>A0A9P8XWW1_9PEZI</name>
<keyword evidence="9" id="KW-0472">Membrane</keyword>
<keyword evidence="5" id="KW-0238">DNA-binding</keyword>
<comment type="subcellular location">
    <subcellularLocation>
        <location evidence="1">Nucleus</location>
    </subcellularLocation>
</comment>
<feature type="compositionally biased region" description="Low complexity" evidence="8">
    <location>
        <begin position="637"/>
        <end position="652"/>
    </location>
</feature>
<feature type="transmembrane region" description="Helical" evidence="9">
    <location>
        <begin position="547"/>
        <end position="567"/>
    </location>
</feature>
<dbReference type="CDD" id="cd12148">
    <property type="entry name" value="fungal_TF_MHR"/>
    <property type="match status" value="1"/>
</dbReference>
<dbReference type="GO" id="GO:0005634">
    <property type="term" value="C:nucleus"/>
    <property type="evidence" value="ECO:0007669"/>
    <property type="project" value="UniProtKB-SubCell"/>
</dbReference>
<dbReference type="RefSeq" id="XP_046007879.1">
    <property type="nucleotide sequence ID" value="XM_046161128.1"/>
</dbReference>
<dbReference type="SMART" id="SM00066">
    <property type="entry name" value="GAL4"/>
    <property type="match status" value="1"/>
</dbReference>
<evidence type="ECO:0000256" key="8">
    <source>
        <dbReference type="SAM" id="MobiDB-lite"/>
    </source>
</evidence>
<protein>
    <recommendedName>
        <fullName evidence="10">Zn(2)-C6 fungal-type domain-containing protein</fullName>
    </recommendedName>
</protein>
<dbReference type="InterPro" id="IPR052202">
    <property type="entry name" value="Yeast_MetPath_Reg"/>
</dbReference>
<keyword evidence="9" id="KW-0812">Transmembrane</keyword>
<feature type="compositionally biased region" description="Basic residues" evidence="8">
    <location>
        <begin position="468"/>
        <end position="487"/>
    </location>
</feature>
<keyword evidence="9" id="KW-1133">Transmembrane helix</keyword>
<dbReference type="PANTHER" id="PTHR47782:SF12">
    <property type="entry name" value="ZN(II)2CYS6 TRANSCRIPTION FACTOR (EUROFUNG)"/>
    <property type="match status" value="1"/>
</dbReference>
<dbReference type="InterPro" id="IPR007219">
    <property type="entry name" value="XnlR_reg_dom"/>
</dbReference>
<keyword evidence="12" id="KW-1185">Reference proteome</keyword>
<dbReference type="InterPro" id="IPR001138">
    <property type="entry name" value="Zn2Cys6_DnaBD"/>
</dbReference>